<feature type="transmembrane region" description="Helical" evidence="1">
    <location>
        <begin position="33"/>
        <end position="51"/>
    </location>
</feature>
<keyword evidence="1" id="KW-1133">Transmembrane helix</keyword>
<accession>A0ABS4ZB40</accession>
<name>A0ABS4ZB40_9ACTN</name>
<evidence type="ECO:0008006" key="4">
    <source>
        <dbReference type="Google" id="ProtNLM"/>
    </source>
</evidence>
<keyword evidence="1" id="KW-0472">Membrane</keyword>
<reference evidence="2 3" key="1">
    <citation type="submission" date="2021-03" db="EMBL/GenBank/DDBJ databases">
        <title>Sequencing the genomes of 1000 actinobacteria strains.</title>
        <authorList>
            <person name="Klenk H.-P."/>
        </authorList>
    </citation>
    <scope>NUCLEOTIDE SEQUENCE [LARGE SCALE GENOMIC DNA]</scope>
    <source>
        <strain evidence="2 3">DSM 12936</strain>
    </source>
</reference>
<keyword evidence="3" id="KW-1185">Reference proteome</keyword>
<dbReference type="InterPro" id="IPR019681">
    <property type="entry name" value="DUF2530"/>
</dbReference>
<protein>
    <recommendedName>
        <fullName evidence="4">DUF2530 domain-containing protein</fullName>
    </recommendedName>
</protein>
<feature type="transmembrane region" description="Helical" evidence="1">
    <location>
        <begin position="63"/>
        <end position="82"/>
    </location>
</feature>
<evidence type="ECO:0000313" key="2">
    <source>
        <dbReference type="EMBL" id="MBP2417975.1"/>
    </source>
</evidence>
<dbReference type="RefSeq" id="WP_210057110.1">
    <property type="nucleotide sequence ID" value="NZ_BAAAMH010000010.1"/>
</dbReference>
<proteinExistence type="predicted"/>
<dbReference type="Pfam" id="PF10745">
    <property type="entry name" value="DUF2530"/>
    <property type="match status" value="1"/>
</dbReference>
<dbReference type="Proteomes" id="UP000758168">
    <property type="component" value="Unassembled WGS sequence"/>
</dbReference>
<dbReference type="EMBL" id="JAGIOB010000001">
    <property type="protein sequence ID" value="MBP2417975.1"/>
    <property type="molecule type" value="Genomic_DNA"/>
</dbReference>
<gene>
    <name evidence="2" type="ORF">JOF54_002897</name>
</gene>
<sequence>MTSPTPSPVAGRPAHRRLVQAPVPAVDVDGLRVVAVGTLLFAVAAVLTGLRRDQLAVQGHGDWFAVCLSGAGLGLLGLLYCWNRVRQRRAGAARTPDAPTQGTRG</sequence>
<evidence type="ECO:0000313" key="3">
    <source>
        <dbReference type="Proteomes" id="UP000758168"/>
    </source>
</evidence>
<comment type="caution">
    <text evidence="2">The sequence shown here is derived from an EMBL/GenBank/DDBJ whole genome shotgun (WGS) entry which is preliminary data.</text>
</comment>
<evidence type="ECO:0000256" key="1">
    <source>
        <dbReference type="SAM" id="Phobius"/>
    </source>
</evidence>
<keyword evidence="1" id="KW-0812">Transmembrane</keyword>
<organism evidence="2 3">
    <name type="scientific">Microlunatus capsulatus</name>
    <dbReference type="NCBI Taxonomy" id="99117"/>
    <lineage>
        <taxon>Bacteria</taxon>
        <taxon>Bacillati</taxon>
        <taxon>Actinomycetota</taxon>
        <taxon>Actinomycetes</taxon>
        <taxon>Propionibacteriales</taxon>
        <taxon>Propionibacteriaceae</taxon>
        <taxon>Microlunatus</taxon>
    </lineage>
</organism>